<dbReference type="Proteomes" id="UP000318995">
    <property type="component" value="Unassembled WGS sequence"/>
</dbReference>
<sequence>MSIFSLFLQRLLPALGTANRRTGQVVFPLVVLVTLGVIGPVRAADPLPSVAITLNESLPSSPAVAAAMTEGYWEEALQQAQQRLEVGDADATDLSAALSCLSELNRIDQADALIEAAVERYATNPALLLAAARGYRALPAYGVLLREVFQRGTWRGGDRSVNAAARDRVRILQLLTRALRLSDSQADLRAEIARELASNVFPQSYSRGAPPLQLLTDLESLPPLDRQNEETLTPLLLKEDGTLVLHEIPESWEAARTDGERWRWALAEWGRLDPDGPADAELAYAEFLQEFLGIGAFNNDYPEDDAFVTDLSMLGDDEVIADVGQGAKRYALPEGHRFMSRMAKYGAWQSLAEEYLNRCQRGRAADVLRTALAEVPLQTAEKSANDFDAELAAEQLDQIIRPWARTSAWGETRHVAGEAPRLRIEHRNTERIDFTARRIAVDTLLDDLEKALEASDGESAERLQMLEGLGWEMLQTEAAKYLGPLLAEWSTPTPRAADHGDTATVVSVPLPEAGVYLVTGRPAGGSEFQQIVRVVDTALVRKPAAEGMVLGVLDARDGSPVTDATVRLFGYRSRYGKERTKPRIETLRDEAKIDASGWVGVFLKPAAADEEPMQWLCRARGTDGRSAYLGFERLWRRQPAEGLPNATRTYVVTDRPVYRPEATVKFKAWIARPDYSKPPTEASNEFAHQAFEVEITDPQGEQVWQGLLTATTYGGLAGEFTPAAGSPLGVYRIQIVGFGGGAFRVEEYRKPEFEVTVEGPAEAVRWNEPFEAVIGADYYFGDPVAGASVTYRVERRVKSGSPLPPAPWDWLYGRGYGWLAEDAPWYPQWGRWGCPAPLPEWNTPGWSAPATTVLSGTGRLDASGRLRLSIETDGDDQDLAPSVPGYEYTVSVEVTDASRRTQSATGKVLVSKQPAVTTVWLARGFYSVGETINATSQVRLPDGKAVGGAGRFVLYKVTRSERSDQDPADKLTTLEETEVQAWDTPTDLQGAASLKLKASEPGRYRLVYQCRAIDGAEVTGGVLFSILGPGYDGDGFRYNAVEIVPDQPTYAVGDTARLLISTDAPNSTVALFLRAEQSSYAPPQVIRIPGKSYVFELPITAADQPNIFVEAVTIAEGRMHTAVKQIVVPPAPRVLDVEVVPSADAYLPGQEGTLRVRLTDAQGVPIVGEATVAVYDRSVDALAGAASAGDFVKRFWQWRRSHSPAGAASLESPGSYPIQLPDSLTMGYLGVFDDLLLADPGDRILGRGVRWGGGAGAISEVADMAIGMPMATRAMAKSEPAGEKPTLRTNFADTALWVGAVVTDADGFAVLPITLPESLTAWRVRVWAISDGVRVGEGSAEVVTRKDLMVRLQMPRQLVEGDTATLSAVVHNKLTTPQSVTVWLEAAGESLKLPSDARRVVPIPAGAEQRIDWTVQASTAGETPVQVFAEARPNPEADLVASDGVQLPLTVLVHGSLRTETFSATLGPDQRQATLELVVPEKRRVETTRLELRYTPTLVGAMLDALPYLIEYPHGCTEQTLNRFLPAVITRRTVEQLGVDLAERAGADRLVGPPDGVRQSVNNLREVDRLVAEGLRRLEEMQLSNGGWGWFSGLTERSTAHTTAVVVRGLIAARASGVAVAEPMLDRGIAWLNAHRSVELSARDNYGPEGKPNDPDSPSKPYADDLDALVHLTLAEAGQHNEAMRERLFTDRLKLAVYGRAMLGLALHAEANSSAAANNPRPAMLRDRVLRNLRQYVAVDDENQTARLNLPDDNWWRWYGSEYETHAMFLRLLAATEPLGETASRIVKHLVDARLDGARWNSTRDTALVIEALSEYALASGQAAAEGEYEVWLDGRKRDQTRVESGEALRFDGRFVLRGEELDSGRHTLELRKRDAGRLYAGASLSYFSLEPDLRAAGLEVRIERRLYLLQDALADEAAPRRVATPHRGVAPSGAVFEVELIVTSKNDYEYVVIEDPRAAGFEAVDTRSGYLGAGLGAYAEYRDAGARFYVRSLPRGEHALRYRLRAESPGVYAALPATVTGMYAPRLRGNSDENRWEIVDRSAKP</sequence>
<keyword evidence="6" id="KW-1185">Reference proteome</keyword>
<dbReference type="InterPro" id="IPR002890">
    <property type="entry name" value="MG2"/>
</dbReference>
<dbReference type="Gene3D" id="2.60.40.1930">
    <property type="match status" value="1"/>
</dbReference>
<dbReference type="PANTHER" id="PTHR40094:SF1">
    <property type="entry name" value="UBIQUITIN DOMAIN-CONTAINING PROTEIN"/>
    <property type="match status" value="1"/>
</dbReference>
<evidence type="ECO:0000313" key="5">
    <source>
        <dbReference type="EMBL" id="TWT42745.1"/>
    </source>
</evidence>
<dbReference type="SUPFAM" id="SSF48239">
    <property type="entry name" value="Terpenoid cyclases/Protein prenyltransferases"/>
    <property type="match status" value="1"/>
</dbReference>
<evidence type="ECO:0000259" key="3">
    <source>
        <dbReference type="SMART" id="SM01359"/>
    </source>
</evidence>
<dbReference type="GO" id="GO:0004866">
    <property type="term" value="F:endopeptidase inhibitor activity"/>
    <property type="evidence" value="ECO:0007669"/>
    <property type="project" value="InterPro"/>
</dbReference>
<protein>
    <submittedName>
        <fullName evidence="5">Alpha-2-macroglobulin family protein</fullName>
    </submittedName>
</protein>
<dbReference type="InterPro" id="IPR013783">
    <property type="entry name" value="Ig-like_fold"/>
</dbReference>
<dbReference type="InterPro" id="IPR051802">
    <property type="entry name" value="YfhM-like"/>
</dbReference>
<dbReference type="Gene3D" id="2.20.130.20">
    <property type="match status" value="1"/>
</dbReference>
<comment type="caution">
    <text evidence="5">The sequence shown here is derived from an EMBL/GenBank/DDBJ whole genome shotgun (WGS) entry which is preliminary data.</text>
</comment>
<feature type="domain" description="Alpha-2-macroglobulin" evidence="4">
    <location>
        <begin position="1294"/>
        <end position="1384"/>
    </location>
</feature>
<accession>A0A5C5VXM2</accession>
<dbReference type="Gene3D" id="1.50.10.20">
    <property type="match status" value="1"/>
</dbReference>
<gene>
    <name evidence="5" type="ORF">Pla111_27180</name>
</gene>
<dbReference type="Pfam" id="PF17973">
    <property type="entry name" value="bMG10"/>
    <property type="match status" value="1"/>
</dbReference>
<dbReference type="InterPro" id="IPR008930">
    <property type="entry name" value="Terpenoid_cyclase/PrenylTrfase"/>
</dbReference>
<dbReference type="InterPro" id="IPR041246">
    <property type="entry name" value="Bact_MG10"/>
</dbReference>
<reference evidence="5 6" key="1">
    <citation type="submission" date="2019-02" db="EMBL/GenBank/DDBJ databases">
        <title>Deep-cultivation of Planctomycetes and their phenomic and genomic characterization uncovers novel biology.</title>
        <authorList>
            <person name="Wiegand S."/>
            <person name="Jogler M."/>
            <person name="Boedeker C."/>
            <person name="Pinto D."/>
            <person name="Vollmers J."/>
            <person name="Rivas-Marin E."/>
            <person name="Kohn T."/>
            <person name="Peeters S.H."/>
            <person name="Heuer A."/>
            <person name="Rast P."/>
            <person name="Oberbeckmann S."/>
            <person name="Bunk B."/>
            <person name="Jeske O."/>
            <person name="Meyerdierks A."/>
            <person name="Storesund J.E."/>
            <person name="Kallscheuer N."/>
            <person name="Luecker S."/>
            <person name="Lage O.M."/>
            <person name="Pohl T."/>
            <person name="Merkel B.J."/>
            <person name="Hornburger P."/>
            <person name="Mueller R.-W."/>
            <person name="Bruemmer F."/>
            <person name="Labrenz M."/>
            <person name="Spormann A.M."/>
            <person name="Op Den Camp H."/>
            <person name="Overmann J."/>
            <person name="Amann R."/>
            <person name="Jetten M.S.M."/>
            <person name="Mascher T."/>
            <person name="Medema M.H."/>
            <person name="Devos D.P."/>
            <person name="Kaster A.-K."/>
            <person name="Ovreas L."/>
            <person name="Rohde M."/>
            <person name="Galperin M.Y."/>
            <person name="Jogler C."/>
        </authorList>
    </citation>
    <scope>NUCLEOTIDE SEQUENCE [LARGE SCALE GENOMIC DNA]</scope>
    <source>
        <strain evidence="5 6">Pla111</strain>
    </source>
</reference>
<evidence type="ECO:0000256" key="1">
    <source>
        <dbReference type="ARBA" id="ARBA00010556"/>
    </source>
</evidence>
<dbReference type="Pfam" id="PF01835">
    <property type="entry name" value="MG2"/>
    <property type="match status" value="1"/>
</dbReference>
<dbReference type="CDD" id="cd02891">
    <property type="entry name" value="A2M_like"/>
    <property type="match status" value="1"/>
</dbReference>
<dbReference type="Pfam" id="PF00207">
    <property type="entry name" value="A2M"/>
    <property type="match status" value="1"/>
</dbReference>
<name>A0A5C5VXM2_9BACT</name>
<dbReference type="EMBL" id="SJPH01000006">
    <property type="protein sequence ID" value="TWT42745.1"/>
    <property type="molecule type" value="Genomic_DNA"/>
</dbReference>
<dbReference type="SMART" id="SM01359">
    <property type="entry name" value="A2M_N_2"/>
    <property type="match status" value="1"/>
</dbReference>
<evidence type="ECO:0000313" key="6">
    <source>
        <dbReference type="Proteomes" id="UP000318995"/>
    </source>
</evidence>
<dbReference type="SMART" id="SM01360">
    <property type="entry name" value="A2M"/>
    <property type="match status" value="1"/>
</dbReference>
<evidence type="ECO:0000256" key="2">
    <source>
        <dbReference type="SAM" id="MobiDB-lite"/>
    </source>
</evidence>
<feature type="domain" description="Alpha-2-macroglobulin bait region" evidence="3">
    <location>
        <begin position="1041"/>
        <end position="1182"/>
    </location>
</feature>
<feature type="region of interest" description="Disordered" evidence="2">
    <location>
        <begin position="1642"/>
        <end position="1662"/>
    </location>
</feature>
<dbReference type="Gene3D" id="2.60.40.10">
    <property type="entry name" value="Immunoglobulins"/>
    <property type="match status" value="1"/>
</dbReference>
<evidence type="ECO:0000259" key="4">
    <source>
        <dbReference type="SMART" id="SM01360"/>
    </source>
</evidence>
<dbReference type="PANTHER" id="PTHR40094">
    <property type="entry name" value="ALPHA-2-MACROGLOBULIN HOMOLOG"/>
    <property type="match status" value="1"/>
</dbReference>
<dbReference type="InterPro" id="IPR011625">
    <property type="entry name" value="A2M_N_BRD"/>
</dbReference>
<dbReference type="InterPro" id="IPR001599">
    <property type="entry name" value="Macroglobln_a2"/>
</dbReference>
<dbReference type="Pfam" id="PF07703">
    <property type="entry name" value="A2M_BRD"/>
    <property type="match status" value="1"/>
</dbReference>
<proteinExistence type="inferred from homology"/>
<dbReference type="RefSeq" id="WP_146574940.1">
    <property type="nucleotide sequence ID" value="NZ_SJPH01000006.1"/>
</dbReference>
<organism evidence="5 6">
    <name type="scientific">Botrimarina hoheduenensis</name>
    <dbReference type="NCBI Taxonomy" id="2528000"/>
    <lineage>
        <taxon>Bacteria</taxon>
        <taxon>Pseudomonadati</taxon>
        <taxon>Planctomycetota</taxon>
        <taxon>Planctomycetia</taxon>
        <taxon>Pirellulales</taxon>
        <taxon>Lacipirellulaceae</taxon>
        <taxon>Botrimarina</taxon>
    </lineage>
</organism>
<dbReference type="SMART" id="SM01419">
    <property type="entry name" value="Thiol-ester_cl"/>
    <property type="match status" value="1"/>
</dbReference>
<comment type="similarity">
    <text evidence="1">Belongs to the protease inhibitor I39 (alpha-2-macroglobulin) family. Bacterial alpha-2-macroglobulin subfamily.</text>
</comment>
<dbReference type="OrthoDB" id="9767116at2"/>
<dbReference type="InterPro" id="IPR047565">
    <property type="entry name" value="Alpha-macroglob_thiol-ester_cl"/>
</dbReference>